<keyword evidence="3" id="KW-1185">Reference proteome</keyword>
<feature type="region of interest" description="Disordered" evidence="1">
    <location>
        <begin position="85"/>
        <end position="115"/>
    </location>
</feature>
<organism evidence="2 3">
    <name type="scientific">Paramuricea clavata</name>
    <name type="common">Red gorgonian</name>
    <name type="synonym">Violescent sea-whip</name>
    <dbReference type="NCBI Taxonomy" id="317549"/>
    <lineage>
        <taxon>Eukaryota</taxon>
        <taxon>Metazoa</taxon>
        <taxon>Cnidaria</taxon>
        <taxon>Anthozoa</taxon>
        <taxon>Octocorallia</taxon>
        <taxon>Malacalcyonacea</taxon>
        <taxon>Plexauridae</taxon>
        <taxon>Paramuricea</taxon>
    </lineage>
</organism>
<evidence type="ECO:0000256" key="1">
    <source>
        <dbReference type="SAM" id="MobiDB-lite"/>
    </source>
</evidence>
<evidence type="ECO:0000313" key="3">
    <source>
        <dbReference type="Proteomes" id="UP001152795"/>
    </source>
</evidence>
<dbReference type="OrthoDB" id="5987726at2759"/>
<dbReference type="InterPro" id="IPR008042">
    <property type="entry name" value="Retrotrans_Pao"/>
</dbReference>
<protein>
    <submittedName>
        <fullName evidence="2">Uncharacterized protein</fullName>
    </submittedName>
</protein>
<feature type="compositionally biased region" description="Basic and acidic residues" evidence="1">
    <location>
        <begin position="85"/>
        <end position="99"/>
    </location>
</feature>
<dbReference type="PANTHER" id="PTHR47331:SF5">
    <property type="entry name" value="RIBONUCLEASE H"/>
    <property type="match status" value="1"/>
</dbReference>
<reference evidence="2" key="1">
    <citation type="submission" date="2020-04" db="EMBL/GenBank/DDBJ databases">
        <authorList>
            <person name="Alioto T."/>
            <person name="Alioto T."/>
            <person name="Gomez Garrido J."/>
        </authorList>
    </citation>
    <scope>NUCLEOTIDE SEQUENCE</scope>
    <source>
        <strain evidence="2">A484AB</strain>
    </source>
</reference>
<dbReference type="AlphaFoldDB" id="A0A7D9I0I4"/>
<dbReference type="Proteomes" id="UP001152795">
    <property type="component" value="Unassembled WGS sequence"/>
</dbReference>
<feature type="non-terminal residue" evidence="2">
    <location>
        <position position="1"/>
    </location>
</feature>
<proteinExistence type="predicted"/>
<sequence>PSPAILGFTISHHLEGYSQSDSKLVSLLKESFYVDDLVTGDESVDESFHIYKRSKQIMAEGGFNLRKWNSNSQALMNQIETHELAKGGDERSKIDKATQDQRGVSSHTSEEDEPYAKLTTGHNAIDPSDGGVKVLGSNWDTKADELFFNFDKWKEDASSIPATKRSLLGLTAKIFDPLGFLAPLTISMKIVFQILCTNKVDWDETLT</sequence>
<dbReference type="EMBL" id="CACRXK020002654">
    <property type="protein sequence ID" value="CAB3995388.1"/>
    <property type="molecule type" value="Genomic_DNA"/>
</dbReference>
<accession>A0A7D9I0I4</accession>
<dbReference type="PANTHER" id="PTHR47331">
    <property type="entry name" value="PHD-TYPE DOMAIN-CONTAINING PROTEIN"/>
    <property type="match status" value="1"/>
</dbReference>
<evidence type="ECO:0000313" key="2">
    <source>
        <dbReference type="EMBL" id="CAB3995388.1"/>
    </source>
</evidence>
<gene>
    <name evidence="2" type="ORF">PACLA_8A063710</name>
</gene>
<name>A0A7D9I0I4_PARCT</name>
<comment type="caution">
    <text evidence="2">The sequence shown here is derived from an EMBL/GenBank/DDBJ whole genome shotgun (WGS) entry which is preliminary data.</text>
</comment>
<feature type="non-terminal residue" evidence="2">
    <location>
        <position position="207"/>
    </location>
</feature>
<dbReference type="Pfam" id="PF05380">
    <property type="entry name" value="Peptidase_A17"/>
    <property type="match status" value="1"/>
</dbReference>